<accession>A0A9P8FFW0</accession>
<dbReference type="AlphaFoldDB" id="A0A9P8FFW0"/>
<reference evidence="1" key="2">
    <citation type="submission" date="2021-08" db="EMBL/GenBank/DDBJ databases">
        <authorList>
            <person name="Gostincar C."/>
            <person name="Sun X."/>
            <person name="Song Z."/>
            <person name="Gunde-Cimerman N."/>
        </authorList>
    </citation>
    <scope>NUCLEOTIDE SEQUENCE</scope>
    <source>
        <strain evidence="1">EXF-9298</strain>
    </source>
</reference>
<name>A0A9P8FFW0_AURME</name>
<protein>
    <submittedName>
        <fullName evidence="1">Uncharacterized protein</fullName>
    </submittedName>
</protein>
<reference evidence="1" key="1">
    <citation type="journal article" date="2021" name="J Fungi (Basel)">
        <title>Virulence traits and population genomics of the black yeast Aureobasidium melanogenum.</title>
        <authorList>
            <person name="Cernosa A."/>
            <person name="Sun X."/>
            <person name="Gostincar C."/>
            <person name="Fang C."/>
            <person name="Gunde-Cimerman N."/>
            <person name="Song Z."/>
        </authorList>
    </citation>
    <scope>NUCLEOTIDE SEQUENCE</scope>
    <source>
        <strain evidence="1">EXF-9298</strain>
    </source>
</reference>
<proteinExistence type="predicted"/>
<dbReference type="Proteomes" id="UP000729357">
    <property type="component" value="Unassembled WGS sequence"/>
</dbReference>
<feature type="non-terminal residue" evidence="1">
    <location>
        <position position="1"/>
    </location>
</feature>
<keyword evidence="2" id="KW-1185">Reference proteome</keyword>
<gene>
    <name evidence="1" type="ORF">KCU98_g13546</name>
</gene>
<dbReference type="EMBL" id="JAHFXS010002511">
    <property type="protein sequence ID" value="KAG9971965.1"/>
    <property type="molecule type" value="Genomic_DNA"/>
</dbReference>
<evidence type="ECO:0000313" key="1">
    <source>
        <dbReference type="EMBL" id="KAG9971965.1"/>
    </source>
</evidence>
<evidence type="ECO:0000313" key="2">
    <source>
        <dbReference type="Proteomes" id="UP000729357"/>
    </source>
</evidence>
<comment type="caution">
    <text evidence="1">The sequence shown here is derived from an EMBL/GenBank/DDBJ whole genome shotgun (WGS) entry which is preliminary data.</text>
</comment>
<organism evidence="1 2">
    <name type="scientific">Aureobasidium melanogenum</name>
    <name type="common">Aureobasidium pullulans var. melanogenum</name>
    <dbReference type="NCBI Taxonomy" id="46634"/>
    <lineage>
        <taxon>Eukaryota</taxon>
        <taxon>Fungi</taxon>
        <taxon>Dikarya</taxon>
        <taxon>Ascomycota</taxon>
        <taxon>Pezizomycotina</taxon>
        <taxon>Dothideomycetes</taxon>
        <taxon>Dothideomycetidae</taxon>
        <taxon>Dothideales</taxon>
        <taxon>Saccotheciaceae</taxon>
        <taxon>Aureobasidium</taxon>
    </lineage>
</organism>
<sequence length="233" mass="25903">MVQPGGTKASTREVHIPVLPLAVHALSTTLLCLSGTDVMIGASPSSFLRRTFSAAHPAPSSLISHRWLIDVQLRMRQPPLPMMALSQTVQHPRTMLQVQKIPSTSQASLHHLNIFKCLVGTIYTTGTVEDTHTDRWQGQSRAPQPSCRAPIMIPHRASYLVIQTQSQIILPTTPLTDTYLVQTQQQHWTLKLKMVTQLKCTNPPCAMLHHSATTVRYRTLSSLNLSLYSLVSM</sequence>